<dbReference type="InterPro" id="IPR051177">
    <property type="entry name" value="CIK-Related_Protein"/>
</dbReference>
<evidence type="ECO:0000313" key="3">
    <source>
        <dbReference type="WBParaSite" id="ACRNAN_scaffold4483.g25293.t1"/>
    </source>
</evidence>
<dbReference type="PANTHER" id="PTHR12984:SF16">
    <property type="entry name" value="BLACK MATCH, ISOFORM H"/>
    <property type="match status" value="1"/>
</dbReference>
<keyword evidence="2" id="KW-1185">Reference proteome</keyword>
<dbReference type="SUPFAM" id="SSF48371">
    <property type="entry name" value="ARM repeat"/>
    <property type="match status" value="1"/>
</dbReference>
<feature type="compositionally biased region" description="Basic and acidic residues" evidence="1">
    <location>
        <begin position="282"/>
        <end position="300"/>
    </location>
</feature>
<dbReference type="PANTHER" id="PTHR12984">
    <property type="entry name" value="SCY1-RELATED S/T PROTEIN KINASE-LIKE"/>
    <property type="match status" value="1"/>
</dbReference>
<dbReference type="Proteomes" id="UP000887540">
    <property type="component" value="Unplaced"/>
</dbReference>
<accession>A0A914DXT5</accession>
<dbReference type="WBParaSite" id="ACRNAN_scaffold4483.g25293.t1">
    <property type="protein sequence ID" value="ACRNAN_scaffold4483.g25293.t1"/>
    <property type="gene ID" value="ACRNAN_scaffold4483.g25293"/>
</dbReference>
<feature type="region of interest" description="Disordered" evidence="1">
    <location>
        <begin position="337"/>
        <end position="387"/>
    </location>
</feature>
<sequence>MDCQEFYGSLLKPLVYMLTHCESHNIPKLKPWFKRILEQRKIKGLGEQIMENMGIMFRRLCDDEVEDQCFELMLGSLTGEDAHLKQCALRVLPYIVEYIPIQLIKRNFLPALQSLSLEFEGHIPRQIDLLVAISHLSDRCDGPTLQSLLLVAARCSAIHPAIVHSKSRLVQRILTCDVGRLSDPIIITHHLLNPLILGLALPELSPAHFDDVMSSCRILLDIVEQIRYEKDAAIRRPEQNGRLCNRRVSMSSNHLPRLLITAAGPRASISGDRKMSFLSADGRLEDPSGRRESKDSRCSIESEISLRIGNGSDASDDSCMSGQQVRRKSWLEGYSHSQSVSLERPPSYSFDRSNNINKSDRNSERRSRTRSPTQDDKNKNPRPNSFTNLGHNLACTLWKSFY</sequence>
<proteinExistence type="predicted"/>
<protein>
    <submittedName>
        <fullName evidence="3">Uncharacterized protein</fullName>
    </submittedName>
</protein>
<organism evidence="2 3">
    <name type="scientific">Acrobeloides nanus</name>
    <dbReference type="NCBI Taxonomy" id="290746"/>
    <lineage>
        <taxon>Eukaryota</taxon>
        <taxon>Metazoa</taxon>
        <taxon>Ecdysozoa</taxon>
        <taxon>Nematoda</taxon>
        <taxon>Chromadorea</taxon>
        <taxon>Rhabditida</taxon>
        <taxon>Tylenchina</taxon>
        <taxon>Cephalobomorpha</taxon>
        <taxon>Cephaloboidea</taxon>
        <taxon>Cephalobidae</taxon>
        <taxon>Acrobeloides</taxon>
    </lineage>
</organism>
<name>A0A914DXT5_9BILA</name>
<feature type="region of interest" description="Disordered" evidence="1">
    <location>
        <begin position="279"/>
        <end position="302"/>
    </location>
</feature>
<evidence type="ECO:0000256" key="1">
    <source>
        <dbReference type="SAM" id="MobiDB-lite"/>
    </source>
</evidence>
<evidence type="ECO:0000313" key="2">
    <source>
        <dbReference type="Proteomes" id="UP000887540"/>
    </source>
</evidence>
<reference evidence="3" key="1">
    <citation type="submission" date="2022-11" db="UniProtKB">
        <authorList>
            <consortium name="WormBaseParasite"/>
        </authorList>
    </citation>
    <scope>IDENTIFICATION</scope>
</reference>
<dbReference type="InterPro" id="IPR016024">
    <property type="entry name" value="ARM-type_fold"/>
</dbReference>
<dbReference type="AlphaFoldDB" id="A0A914DXT5"/>